<dbReference type="SUPFAM" id="SSF143880">
    <property type="entry name" value="NE0471 N-terminal domain-like"/>
    <property type="match status" value="1"/>
</dbReference>
<dbReference type="Gene3D" id="3.30.2020.10">
    <property type="entry name" value="NE0471-like N-terminal domain"/>
    <property type="match status" value="1"/>
</dbReference>
<name>A0A444JF09_9BACT</name>
<comment type="caution">
    <text evidence="1">The sequence shown here is derived from an EMBL/GenBank/DDBJ whole genome shotgun (WGS) entry which is preliminary data.</text>
</comment>
<evidence type="ECO:0008006" key="3">
    <source>
        <dbReference type="Google" id="ProtNLM"/>
    </source>
</evidence>
<evidence type="ECO:0000313" key="1">
    <source>
        <dbReference type="EMBL" id="RWX51691.1"/>
    </source>
</evidence>
<dbReference type="InterPro" id="IPR036782">
    <property type="entry name" value="NE0471-like_N"/>
</dbReference>
<sequence length="83" mass="9664">MNPRVNKILEIDFPFLLLQFTNGEIRQFSCEPYLHIGVFKELQDERYFRKAIASEGTVVWPNEQDLCPDTLYLESKAVEQAAV</sequence>
<evidence type="ECO:0000313" key="2">
    <source>
        <dbReference type="Proteomes" id="UP000288892"/>
    </source>
</evidence>
<dbReference type="Pfam" id="PF10387">
    <property type="entry name" value="DUF2442"/>
    <property type="match status" value="1"/>
</dbReference>
<keyword evidence="2" id="KW-1185">Reference proteome</keyword>
<accession>A0A444JF09</accession>
<organism evidence="1 2">
    <name type="scientific">Candidatus Electrothrix marina</name>
    <dbReference type="NCBI Taxonomy" id="1859130"/>
    <lineage>
        <taxon>Bacteria</taxon>
        <taxon>Pseudomonadati</taxon>
        <taxon>Thermodesulfobacteriota</taxon>
        <taxon>Desulfobulbia</taxon>
        <taxon>Desulfobulbales</taxon>
        <taxon>Desulfobulbaceae</taxon>
        <taxon>Candidatus Electrothrix</taxon>
    </lineage>
</organism>
<reference evidence="1 2" key="1">
    <citation type="submission" date="2017-01" db="EMBL/GenBank/DDBJ databases">
        <title>The cable genome- insights into the physiology and evolution of filamentous bacteria capable of sulfide oxidation via long distance electron transfer.</title>
        <authorList>
            <person name="Schreiber L."/>
            <person name="Bjerg J.T."/>
            <person name="Boggild A."/>
            <person name="Van De Vossenberg J."/>
            <person name="Meysman F."/>
            <person name="Nielsen L.P."/>
            <person name="Schramm A."/>
            <person name="Kjeldsen K.U."/>
        </authorList>
    </citation>
    <scope>NUCLEOTIDE SEQUENCE [LARGE SCALE GENOMIC DNA]</scope>
    <source>
        <strain evidence="1">A5</strain>
    </source>
</reference>
<dbReference type="AlphaFoldDB" id="A0A444JF09"/>
<proteinExistence type="predicted"/>
<dbReference type="EMBL" id="MTKS01000098">
    <property type="protein sequence ID" value="RWX51691.1"/>
    <property type="molecule type" value="Genomic_DNA"/>
</dbReference>
<dbReference type="InterPro" id="IPR018841">
    <property type="entry name" value="DUF2442"/>
</dbReference>
<gene>
    <name evidence="1" type="ORF">VU01_10988</name>
</gene>
<protein>
    <recommendedName>
        <fullName evidence="3">DUF2442 domain-containing protein</fullName>
    </recommendedName>
</protein>
<dbReference type="Proteomes" id="UP000288892">
    <property type="component" value="Unassembled WGS sequence"/>
</dbReference>